<sequence length="400" mass="41731">MSTRFRELFTPISIRRPTWSLDTIVTAQERNRNSMSAPGPAAPSDAPELTEHSPLLNRHVSFRPQLSEQQPPSPMSEAGTASSSTAVPPGTDQQPSPAPTPTPTPAPPPTPTPAPIETPIPAPSPEPSSAPDMNKPSSTQPSSSDHPTSSIPPTPAQRLPKADTNLSWGGPAGLHLRSNNDESLQIFRRALGINTHLGMPGSGSSTSLSPGGGGGALESGRRPTPGGIYASVLDAQRRKAWSYAVLSALIYACHFGQIIIGAGLTALGPAAGEHTLAITALGAVNTIIAGVLALMKGNGLPERLGKDKVEFSRLQDWIEETEALLAVGVIGRNRKEVGLLVEVAFKKYNAAKASVDNNRPENYVRQIAEGDDDGRKSGSSGSDGGGTGNTMVSLNLPKTQ</sequence>
<dbReference type="InParanoid" id="A0A507B3P8"/>
<dbReference type="PANTHER" id="PTHR38793:SF3">
    <property type="entry name" value="SMODS AND SLOG-ASSOCIATING 2TM EFFECTOR DOMAIN-CONTAINING PROTEIN"/>
    <property type="match status" value="1"/>
</dbReference>
<evidence type="ECO:0000259" key="3">
    <source>
        <dbReference type="Pfam" id="PF18142"/>
    </source>
</evidence>
<feature type="compositionally biased region" description="Pro residues" evidence="1">
    <location>
        <begin position="96"/>
        <end position="128"/>
    </location>
</feature>
<organism evidence="4 5">
    <name type="scientific">Thyridium curvatum</name>
    <dbReference type="NCBI Taxonomy" id="1093900"/>
    <lineage>
        <taxon>Eukaryota</taxon>
        <taxon>Fungi</taxon>
        <taxon>Dikarya</taxon>
        <taxon>Ascomycota</taxon>
        <taxon>Pezizomycotina</taxon>
        <taxon>Sordariomycetes</taxon>
        <taxon>Sordariomycetidae</taxon>
        <taxon>Thyridiales</taxon>
        <taxon>Thyridiaceae</taxon>
        <taxon>Thyridium</taxon>
    </lineage>
</organism>
<protein>
    <recommendedName>
        <fullName evidence="3">SMODS and SLOG-associating 2TM effector domain-containing protein</fullName>
    </recommendedName>
</protein>
<keyword evidence="2" id="KW-0472">Membrane</keyword>
<feature type="transmembrane region" description="Helical" evidence="2">
    <location>
        <begin position="243"/>
        <end position="264"/>
    </location>
</feature>
<evidence type="ECO:0000256" key="2">
    <source>
        <dbReference type="SAM" id="Phobius"/>
    </source>
</evidence>
<keyword evidence="2" id="KW-1133">Transmembrane helix</keyword>
<feature type="transmembrane region" description="Helical" evidence="2">
    <location>
        <begin position="276"/>
        <end position="295"/>
    </location>
</feature>
<dbReference type="GeneID" id="41970283"/>
<name>A0A507B3P8_9PEZI</name>
<dbReference type="NCBIfam" id="NF033635">
    <property type="entry name" value="SLATT_fungal"/>
    <property type="match status" value="1"/>
</dbReference>
<keyword evidence="2" id="KW-0812">Transmembrane</keyword>
<dbReference type="EMBL" id="SKBQ01000012">
    <property type="protein sequence ID" value="TPX17735.1"/>
    <property type="molecule type" value="Genomic_DNA"/>
</dbReference>
<proteinExistence type="predicted"/>
<dbReference type="Pfam" id="PF18142">
    <property type="entry name" value="SLATT_fungal"/>
    <property type="match status" value="1"/>
</dbReference>
<feature type="region of interest" description="Disordered" evidence="1">
    <location>
        <begin position="197"/>
        <end position="222"/>
    </location>
</feature>
<evidence type="ECO:0000313" key="4">
    <source>
        <dbReference type="EMBL" id="TPX17735.1"/>
    </source>
</evidence>
<evidence type="ECO:0000256" key="1">
    <source>
        <dbReference type="SAM" id="MobiDB-lite"/>
    </source>
</evidence>
<reference evidence="4 5" key="1">
    <citation type="submission" date="2019-06" db="EMBL/GenBank/DDBJ databases">
        <title>Draft genome sequence of the filamentous fungus Phialemoniopsis curvata isolated from diesel fuel.</title>
        <authorList>
            <person name="Varaljay V.A."/>
            <person name="Lyon W.J."/>
            <person name="Crouch A.L."/>
            <person name="Drake C.E."/>
            <person name="Hollomon J.M."/>
            <person name="Nadeau L.J."/>
            <person name="Nunn H.S."/>
            <person name="Stevenson B.S."/>
            <person name="Bojanowski C.L."/>
            <person name="Crookes-Goodson W.J."/>
        </authorList>
    </citation>
    <scope>NUCLEOTIDE SEQUENCE [LARGE SCALE GENOMIC DNA]</scope>
    <source>
        <strain evidence="4 5">D216</strain>
    </source>
</reference>
<dbReference type="AlphaFoldDB" id="A0A507B3P8"/>
<feature type="region of interest" description="Disordered" evidence="1">
    <location>
        <begin position="360"/>
        <end position="400"/>
    </location>
</feature>
<gene>
    <name evidence="4" type="ORF">E0L32_002836</name>
</gene>
<dbReference type="PANTHER" id="PTHR38793">
    <property type="entry name" value="SLATT_FUNGAL DOMAIN-CONTAINING PROTEIN-RELATED"/>
    <property type="match status" value="1"/>
</dbReference>
<dbReference type="InterPro" id="IPR041622">
    <property type="entry name" value="SLATT_fungi"/>
</dbReference>
<feature type="region of interest" description="Disordered" evidence="1">
    <location>
        <begin position="25"/>
        <end position="174"/>
    </location>
</feature>
<accession>A0A507B3P8</accession>
<feature type="domain" description="SMODS and SLOG-associating 2TM effector" evidence="3">
    <location>
        <begin position="232"/>
        <end position="353"/>
    </location>
</feature>
<evidence type="ECO:0000313" key="5">
    <source>
        <dbReference type="Proteomes" id="UP000319257"/>
    </source>
</evidence>
<feature type="compositionally biased region" description="Polar residues" evidence="1">
    <location>
        <begin position="135"/>
        <end position="149"/>
    </location>
</feature>
<comment type="caution">
    <text evidence="4">The sequence shown here is derived from an EMBL/GenBank/DDBJ whole genome shotgun (WGS) entry which is preliminary data.</text>
</comment>
<feature type="compositionally biased region" description="Polar residues" evidence="1">
    <location>
        <begin position="389"/>
        <end position="400"/>
    </location>
</feature>
<dbReference type="Proteomes" id="UP000319257">
    <property type="component" value="Unassembled WGS sequence"/>
</dbReference>
<feature type="compositionally biased region" description="Low complexity" evidence="1">
    <location>
        <begin position="34"/>
        <end position="47"/>
    </location>
</feature>
<keyword evidence="5" id="KW-1185">Reference proteome</keyword>
<feature type="compositionally biased region" description="Polar residues" evidence="1">
    <location>
        <begin position="79"/>
        <end position="94"/>
    </location>
</feature>
<dbReference type="OrthoDB" id="4472872at2759"/>
<feature type="compositionally biased region" description="Low complexity" evidence="1">
    <location>
        <begin position="197"/>
        <end position="209"/>
    </location>
</feature>
<dbReference type="RefSeq" id="XP_030999446.1">
    <property type="nucleotide sequence ID" value="XM_031137069.1"/>
</dbReference>